<comment type="caution">
    <text evidence="4">The sequence shown here is derived from an EMBL/GenBank/DDBJ whole genome shotgun (WGS) entry which is preliminary data.</text>
</comment>
<reference evidence="4" key="1">
    <citation type="submission" date="2019-05" db="EMBL/GenBank/DDBJ databases">
        <title>Methanoculleus sp. FWC-SCC1, a methanogenic archaeon isolated from deep marine cold seep.</title>
        <authorList>
            <person name="Chen Y.-W."/>
            <person name="Chen S.-C."/>
            <person name="Teng N.-H."/>
            <person name="Lai M.-C."/>
        </authorList>
    </citation>
    <scope>NUCLEOTIDE SEQUENCE</scope>
    <source>
        <strain evidence="4">FWC-SCC1</strain>
    </source>
</reference>
<dbReference type="SUPFAM" id="SSF49764">
    <property type="entry name" value="HSP20-like chaperones"/>
    <property type="match status" value="1"/>
</dbReference>
<evidence type="ECO:0000313" key="5">
    <source>
        <dbReference type="Proteomes" id="UP001168338"/>
    </source>
</evidence>
<dbReference type="Proteomes" id="UP001168338">
    <property type="component" value="Unassembled WGS sequence"/>
</dbReference>
<dbReference type="PROSITE" id="PS01031">
    <property type="entry name" value="SHSP"/>
    <property type="match status" value="1"/>
</dbReference>
<evidence type="ECO:0000259" key="3">
    <source>
        <dbReference type="PROSITE" id="PS01031"/>
    </source>
</evidence>
<dbReference type="Gene3D" id="2.60.40.790">
    <property type="match status" value="1"/>
</dbReference>
<proteinExistence type="inferred from homology"/>
<accession>A0ABT8MD76</accession>
<organism evidence="4 5">
    <name type="scientific">Methanoculleus frigidifontis</name>
    <dbReference type="NCBI Taxonomy" id="2584085"/>
    <lineage>
        <taxon>Archaea</taxon>
        <taxon>Methanobacteriati</taxon>
        <taxon>Methanobacteriota</taxon>
        <taxon>Stenosarchaea group</taxon>
        <taxon>Methanomicrobia</taxon>
        <taxon>Methanomicrobiales</taxon>
        <taxon>Methanomicrobiaceae</taxon>
        <taxon>Methanoculleus</taxon>
    </lineage>
</organism>
<dbReference type="RefSeq" id="WP_301665085.1">
    <property type="nucleotide sequence ID" value="NZ_VCYH01000011.1"/>
</dbReference>
<dbReference type="InterPro" id="IPR002068">
    <property type="entry name" value="A-crystallin/Hsp20_dom"/>
</dbReference>
<evidence type="ECO:0000256" key="2">
    <source>
        <dbReference type="RuleBase" id="RU003616"/>
    </source>
</evidence>
<keyword evidence="5" id="KW-1185">Reference proteome</keyword>
<gene>
    <name evidence="4" type="ORF">FGU65_13510</name>
</gene>
<dbReference type="EMBL" id="VCYH01000011">
    <property type="protein sequence ID" value="MDN7025886.1"/>
    <property type="molecule type" value="Genomic_DNA"/>
</dbReference>
<evidence type="ECO:0000313" key="4">
    <source>
        <dbReference type="EMBL" id="MDN7025886.1"/>
    </source>
</evidence>
<dbReference type="CDD" id="cd00298">
    <property type="entry name" value="ACD_sHsps_p23-like"/>
    <property type="match status" value="1"/>
</dbReference>
<sequence>MARVNVSPSVCAYSDENFENLHIEVELPGVDKKDVSFRMQEDSFTVDASRENIRYVGTYAIYCPVDPDKAKATFRNGLLAVDVPYKEEVPEEARQIPISE</sequence>
<evidence type="ECO:0000256" key="1">
    <source>
        <dbReference type="PROSITE-ProRule" id="PRU00285"/>
    </source>
</evidence>
<dbReference type="Pfam" id="PF00011">
    <property type="entry name" value="HSP20"/>
    <property type="match status" value="1"/>
</dbReference>
<feature type="domain" description="SHSP" evidence="3">
    <location>
        <begin position="1"/>
        <end position="100"/>
    </location>
</feature>
<protein>
    <submittedName>
        <fullName evidence="4">Hsp20/alpha crystallin family protein</fullName>
    </submittedName>
</protein>
<dbReference type="InterPro" id="IPR008978">
    <property type="entry name" value="HSP20-like_chaperone"/>
</dbReference>
<comment type="similarity">
    <text evidence="1 2">Belongs to the small heat shock protein (HSP20) family.</text>
</comment>
<name>A0ABT8MD76_9EURY</name>